<organism evidence="2">
    <name type="scientific">marine sediment metagenome</name>
    <dbReference type="NCBI Taxonomy" id="412755"/>
    <lineage>
        <taxon>unclassified sequences</taxon>
        <taxon>metagenomes</taxon>
        <taxon>ecological metagenomes</taxon>
    </lineage>
</organism>
<dbReference type="EMBL" id="BARV01040759">
    <property type="protein sequence ID" value="GAI56905.1"/>
    <property type="molecule type" value="Genomic_DNA"/>
</dbReference>
<dbReference type="GO" id="GO:0006779">
    <property type="term" value="P:porphyrin-containing compound biosynthetic process"/>
    <property type="evidence" value="ECO:0007669"/>
    <property type="project" value="InterPro"/>
</dbReference>
<dbReference type="Pfam" id="PF01208">
    <property type="entry name" value="URO-D"/>
    <property type="match status" value="1"/>
</dbReference>
<protein>
    <recommendedName>
        <fullName evidence="1">Uroporphyrinogen decarboxylase (URO-D) domain-containing protein</fullName>
    </recommendedName>
</protein>
<dbReference type="Gene3D" id="3.20.20.210">
    <property type="match status" value="1"/>
</dbReference>
<gene>
    <name evidence="2" type="ORF">S06H3_61989</name>
</gene>
<dbReference type="GO" id="GO:0004853">
    <property type="term" value="F:uroporphyrinogen decarboxylase activity"/>
    <property type="evidence" value="ECO:0007669"/>
    <property type="project" value="InterPro"/>
</dbReference>
<dbReference type="AlphaFoldDB" id="X1R1C5"/>
<proteinExistence type="predicted"/>
<dbReference type="InterPro" id="IPR000257">
    <property type="entry name" value="Uroporphyrinogen_deCOase"/>
</dbReference>
<name>X1R1C5_9ZZZZ</name>
<comment type="caution">
    <text evidence="2">The sequence shown here is derived from an EMBL/GenBank/DDBJ whole genome shotgun (WGS) entry which is preliminary data.</text>
</comment>
<sequence length="94" mass="10214">CDCIAPLEPASTMYVKDVKEKCPQITMAYVIDCSQLLPFGSQQEVEAEVKRVVDDGAKGGGLIIGSTSEIHPNVKLENVITMYETAKKYGGYAK</sequence>
<accession>X1R1C5</accession>
<evidence type="ECO:0000259" key="1">
    <source>
        <dbReference type="Pfam" id="PF01208"/>
    </source>
</evidence>
<feature type="domain" description="Uroporphyrinogen decarboxylase (URO-D)" evidence="1">
    <location>
        <begin position="36"/>
        <end position="89"/>
    </location>
</feature>
<evidence type="ECO:0000313" key="2">
    <source>
        <dbReference type="EMBL" id="GAI56905.1"/>
    </source>
</evidence>
<feature type="non-terminal residue" evidence="2">
    <location>
        <position position="1"/>
    </location>
</feature>
<dbReference type="InterPro" id="IPR038071">
    <property type="entry name" value="UROD/MetE-like_sf"/>
</dbReference>
<dbReference type="SUPFAM" id="SSF51726">
    <property type="entry name" value="UROD/MetE-like"/>
    <property type="match status" value="1"/>
</dbReference>
<reference evidence="2" key="1">
    <citation type="journal article" date="2014" name="Front. Microbiol.">
        <title>High frequency of phylogenetically diverse reductive dehalogenase-homologous genes in deep subseafloor sedimentary metagenomes.</title>
        <authorList>
            <person name="Kawai M."/>
            <person name="Futagami T."/>
            <person name="Toyoda A."/>
            <person name="Takaki Y."/>
            <person name="Nishi S."/>
            <person name="Hori S."/>
            <person name="Arai W."/>
            <person name="Tsubouchi T."/>
            <person name="Morono Y."/>
            <person name="Uchiyama I."/>
            <person name="Ito T."/>
            <person name="Fujiyama A."/>
            <person name="Inagaki F."/>
            <person name="Takami H."/>
        </authorList>
    </citation>
    <scope>NUCLEOTIDE SEQUENCE</scope>
    <source>
        <strain evidence="2">Expedition CK06-06</strain>
    </source>
</reference>